<keyword evidence="8 11" id="KW-0472">Membrane</keyword>
<evidence type="ECO:0000256" key="4">
    <source>
        <dbReference type="ARBA" id="ARBA00022481"/>
    </source>
</evidence>
<dbReference type="SUPFAM" id="SSF54523">
    <property type="entry name" value="Pili subunits"/>
    <property type="match status" value="1"/>
</dbReference>
<evidence type="ECO:0000256" key="8">
    <source>
        <dbReference type="ARBA" id="ARBA00023136"/>
    </source>
</evidence>
<keyword evidence="6 11" id="KW-0812">Transmembrane</keyword>
<comment type="caution">
    <text evidence="13">The sequence shown here is derived from an EMBL/GenBank/DDBJ whole genome shotgun (WGS) entry which is preliminary data.</text>
</comment>
<dbReference type="InterPro" id="IPR012902">
    <property type="entry name" value="N_methyl_site"/>
</dbReference>
<dbReference type="EMBL" id="JANUCT010000005">
    <property type="protein sequence ID" value="MCS3902962.1"/>
    <property type="molecule type" value="Genomic_DNA"/>
</dbReference>
<evidence type="ECO:0000256" key="6">
    <source>
        <dbReference type="ARBA" id="ARBA00022692"/>
    </source>
</evidence>
<evidence type="ECO:0000256" key="7">
    <source>
        <dbReference type="ARBA" id="ARBA00022989"/>
    </source>
</evidence>
<comment type="similarity">
    <text evidence="9">Belongs to the GSP H family.</text>
</comment>
<evidence type="ECO:0000259" key="12">
    <source>
        <dbReference type="Pfam" id="PF12019"/>
    </source>
</evidence>
<evidence type="ECO:0000256" key="11">
    <source>
        <dbReference type="SAM" id="Phobius"/>
    </source>
</evidence>
<dbReference type="InterPro" id="IPR045584">
    <property type="entry name" value="Pilin-like"/>
</dbReference>
<evidence type="ECO:0000256" key="10">
    <source>
        <dbReference type="ARBA" id="ARBA00030775"/>
    </source>
</evidence>
<dbReference type="GO" id="GO:0015627">
    <property type="term" value="C:type II protein secretion system complex"/>
    <property type="evidence" value="ECO:0007669"/>
    <property type="project" value="InterPro"/>
</dbReference>
<dbReference type="NCBIfam" id="TIGR02532">
    <property type="entry name" value="IV_pilin_GFxxxE"/>
    <property type="match status" value="1"/>
</dbReference>
<evidence type="ECO:0000256" key="2">
    <source>
        <dbReference type="ARBA" id="ARBA00021549"/>
    </source>
</evidence>
<keyword evidence="3" id="KW-1003">Cell membrane</keyword>
<dbReference type="Gene3D" id="3.55.40.10">
    <property type="entry name" value="minor pseudopilin epsh domain"/>
    <property type="match status" value="1"/>
</dbReference>
<protein>
    <recommendedName>
        <fullName evidence="2">Type II secretion system protein H</fullName>
    </recommendedName>
    <alternativeName>
        <fullName evidence="10">General secretion pathway protein H</fullName>
    </alternativeName>
</protein>
<proteinExistence type="inferred from homology"/>
<keyword evidence="5" id="KW-0997">Cell inner membrane</keyword>
<feature type="domain" description="General secretion pathway GspH" evidence="12">
    <location>
        <begin position="44"/>
        <end position="154"/>
    </location>
</feature>
<feature type="transmembrane region" description="Helical" evidence="11">
    <location>
        <begin position="12"/>
        <end position="32"/>
    </location>
</feature>
<dbReference type="InterPro" id="IPR022346">
    <property type="entry name" value="T2SS_GspH"/>
</dbReference>
<reference evidence="13" key="1">
    <citation type="submission" date="2022-08" db="EMBL/GenBank/DDBJ databases">
        <title>Genomic Encyclopedia of Type Strains, Phase III (KMG-III): the genomes of soil and plant-associated and newly described type strains.</title>
        <authorList>
            <person name="Whitman W."/>
        </authorList>
    </citation>
    <scope>NUCLEOTIDE SEQUENCE</scope>
    <source>
        <strain evidence="13">HMT 1</strain>
    </source>
</reference>
<dbReference type="AlphaFoldDB" id="A0AAE3HL45"/>
<evidence type="ECO:0000256" key="9">
    <source>
        <dbReference type="ARBA" id="ARBA00025772"/>
    </source>
</evidence>
<comment type="subcellular location">
    <subcellularLocation>
        <location evidence="1">Cell inner membrane</location>
        <topology evidence="1">Single-pass membrane protein</topology>
    </subcellularLocation>
</comment>
<organism evidence="13 14">
    <name type="scientific">Methylohalomonas lacus</name>
    <dbReference type="NCBI Taxonomy" id="398773"/>
    <lineage>
        <taxon>Bacteria</taxon>
        <taxon>Pseudomonadati</taxon>
        <taxon>Pseudomonadota</taxon>
        <taxon>Gammaproteobacteria</taxon>
        <taxon>Methylohalomonadales</taxon>
        <taxon>Methylohalomonadaceae</taxon>
        <taxon>Methylohalomonas</taxon>
    </lineage>
</organism>
<keyword evidence="4" id="KW-0488">Methylation</keyword>
<dbReference type="GO" id="GO:0015628">
    <property type="term" value="P:protein secretion by the type II secretion system"/>
    <property type="evidence" value="ECO:0007669"/>
    <property type="project" value="InterPro"/>
</dbReference>
<evidence type="ECO:0000256" key="1">
    <source>
        <dbReference type="ARBA" id="ARBA00004377"/>
    </source>
</evidence>
<evidence type="ECO:0000313" key="14">
    <source>
        <dbReference type="Proteomes" id="UP001204445"/>
    </source>
</evidence>
<evidence type="ECO:0000256" key="3">
    <source>
        <dbReference type="ARBA" id="ARBA00022475"/>
    </source>
</evidence>
<accession>A0AAE3HL45</accession>
<dbReference type="Proteomes" id="UP001204445">
    <property type="component" value="Unassembled WGS sequence"/>
</dbReference>
<dbReference type="RefSeq" id="WP_259054566.1">
    <property type="nucleotide sequence ID" value="NZ_JANUCT010000005.1"/>
</dbReference>
<name>A0AAE3HL45_9GAMM</name>
<gene>
    <name evidence="13" type="ORF">J2T55_000970</name>
</gene>
<dbReference type="Pfam" id="PF07963">
    <property type="entry name" value="N_methyl"/>
    <property type="match status" value="1"/>
</dbReference>
<keyword evidence="14" id="KW-1185">Reference proteome</keyword>
<dbReference type="GO" id="GO:0005886">
    <property type="term" value="C:plasma membrane"/>
    <property type="evidence" value="ECO:0007669"/>
    <property type="project" value="UniProtKB-SubCell"/>
</dbReference>
<dbReference type="Pfam" id="PF12019">
    <property type="entry name" value="GspH"/>
    <property type="match status" value="1"/>
</dbReference>
<evidence type="ECO:0000313" key="13">
    <source>
        <dbReference type="EMBL" id="MCS3902962.1"/>
    </source>
</evidence>
<keyword evidence="7 11" id="KW-1133">Transmembrane helix</keyword>
<sequence length="166" mass="18002">MTDKPANGFTLIELLVTMAIVAILAVAGIPMFGDLVKNNRITAQANSAITALHYARSEAINRGVDVRVEPIVAGTDWSAGWRVRIDGNNDGDFSDSEDVITRTFDEVKSSSLTSSENNIIYMPNGQVDTGATLTLLADKCTGEHKRVINVKPSGHVWLDENDRDCP</sequence>
<evidence type="ECO:0000256" key="5">
    <source>
        <dbReference type="ARBA" id="ARBA00022519"/>
    </source>
</evidence>